<organism evidence="6 7">
    <name type="scientific">Anthostomella pinea</name>
    <dbReference type="NCBI Taxonomy" id="933095"/>
    <lineage>
        <taxon>Eukaryota</taxon>
        <taxon>Fungi</taxon>
        <taxon>Dikarya</taxon>
        <taxon>Ascomycota</taxon>
        <taxon>Pezizomycotina</taxon>
        <taxon>Sordariomycetes</taxon>
        <taxon>Xylariomycetidae</taxon>
        <taxon>Xylariales</taxon>
        <taxon>Xylariaceae</taxon>
        <taxon>Anthostomella</taxon>
    </lineage>
</organism>
<accession>A0AAI8YK34</accession>
<evidence type="ECO:0000313" key="7">
    <source>
        <dbReference type="Proteomes" id="UP001295740"/>
    </source>
</evidence>
<dbReference type="AlphaFoldDB" id="A0AAI8YK34"/>
<evidence type="ECO:0000256" key="2">
    <source>
        <dbReference type="ARBA" id="ARBA00022630"/>
    </source>
</evidence>
<keyword evidence="2" id="KW-0285">Flavoprotein</keyword>
<evidence type="ECO:0000313" key="6">
    <source>
        <dbReference type="EMBL" id="CAJ2507786.1"/>
    </source>
</evidence>
<dbReference type="GO" id="GO:0050661">
    <property type="term" value="F:NADP binding"/>
    <property type="evidence" value="ECO:0007669"/>
    <property type="project" value="InterPro"/>
</dbReference>
<evidence type="ECO:0000256" key="5">
    <source>
        <dbReference type="SAM" id="MobiDB-lite"/>
    </source>
</evidence>
<dbReference type="Proteomes" id="UP001295740">
    <property type="component" value="Unassembled WGS sequence"/>
</dbReference>
<dbReference type="SUPFAM" id="SSF51905">
    <property type="entry name" value="FAD/NAD(P)-binding domain"/>
    <property type="match status" value="2"/>
</dbReference>
<dbReference type="PRINTS" id="PR00419">
    <property type="entry name" value="ADXRDTASE"/>
</dbReference>
<feature type="compositionally biased region" description="Acidic residues" evidence="5">
    <location>
        <begin position="93"/>
        <end position="107"/>
    </location>
</feature>
<dbReference type="Pfam" id="PF00743">
    <property type="entry name" value="FMO-like"/>
    <property type="match status" value="1"/>
</dbReference>
<comment type="similarity">
    <text evidence="1">Belongs to the FMO family.</text>
</comment>
<dbReference type="EMBL" id="CAUWAG010000010">
    <property type="protein sequence ID" value="CAJ2507786.1"/>
    <property type="molecule type" value="Genomic_DNA"/>
</dbReference>
<evidence type="ECO:0000256" key="1">
    <source>
        <dbReference type="ARBA" id="ARBA00009183"/>
    </source>
</evidence>
<dbReference type="GO" id="GO:0050660">
    <property type="term" value="F:flavin adenine dinucleotide binding"/>
    <property type="evidence" value="ECO:0007669"/>
    <property type="project" value="InterPro"/>
</dbReference>
<feature type="region of interest" description="Disordered" evidence="5">
    <location>
        <begin position="80"/>
        <end position="140"/>
    </location>
</feature>
<dbReference type="InterPro" id="IPR050346">
    <property type="entry name" value="FMO-like"/>
</dbReference>
<proteinExistence type="inferred from homology"/>
<keyword evidence="3" id="KW-0274">FAD</keyword>
<keyword evidence="7" id="KW-1185">Reference proteome</keyword>
<dbReference type="Gene3D" id="3.50.50.60">
    <property type="entry name" value="FAD/NAD(P)-binding domain"/>
    <property type="match status" value="2"/>
</dbReference>
<keyword evidence="4" id="KW-0560">Oxidoreductase</keyword>
<dbReference type="InterPro" id="IPR020946">
    <property type="entry name" value="Flavin_mOase-like"/>
</dbReference>
<gene>
    <name evidence="6" type="ORF">KHLLAP_LOCUS8254</name>
</gene>
<sequence length="560" mass="61522">MGSVTTPDSHASAAFHVKRIAIIGAGPSGLAVAKYLLAQGDAFERVDIYEQQAEVGGVWNYSAKPASAGRLRVPQTDAVHAPAETSVLPEPESAPEDDYEFDSDEEGCSVPGSGQCSRPQEVTKGSQKQPPLFPSPMYDHLHTNIPHTLMQYSDLEFPNDREIFPSRQVVQDYLVRYSQDVRYLIKFSTQVVEVSLRNDQSQHPIQDQWDVHTKDLLTNSTSNSTYDAVVVASGHYSTAYIPGPNPNPGHPSMAGIEAFNAAHPGVITHSKLYRSPSVFRNKKVVVVGTGASGLDIAAQIKTVCKPPILVSARSRAAPETLAHLGPGVEEVGEISQFRVQDRGVEFRALGADDGGEPRLERDVDAVLFCTGYLYTFPFLPSLSLSLASVEADPPLITDGRRVHGLARHLLHIVHPTLAFPGLPMKVIPFPLAEAQGAVLARLWSNALPLPARDELRDWERRDGERGEEGKGFHVFPKGGDARYINEMHEWAMQSNMGAGGMEGKGKEPLFWGDEELWQRSIYAQAKMQFEKTGRRAKTLEELGFRYDAPGDLKVKGPIWM</sequence>
<evidence type="ECO:0000256" key="4">
    <source>
        <dbReference type="ARBA" id="ARBA00023002"/>
    </source>
</evidence>
<evidence type="ECO:0000256" key="3">
    <source>
        <dbReference type="ARBA" id="ARBA00022827"/>
    </source>
</evidence>
<dbReference type="PANTHER" id="PTHR23023">
    <property type="entry name" value="DIMETHYLANILINE MONOOXYGENASE"/>
    <property type="match status" value="1"/>
</dbReference>
<protein>
    <submittedName>
        <fullName evidence="6">Uu.00g089720.m01.CDS01</fullName>
    </submittedName>
</protein>
<feature type="compositionally biased region" description="Polar residues" evidence="5">
    <location>
        <begin position="112"/>
        <end position="129"/>
    </location>
</feature>
<reference evidence="6" key="1">
    <citation type="submission" date="2023-10" db="EMBL/GenBank/DDBJ databases">
        <authorList>
            <person name="Hackl T."/>
        </authorList>
    </citation>
    <scope>NUCLEOTIDE SEQUENCE</scope>
</reference>
<dbReference type="GO" id="GO:0004499">
    <property type="term" value="F:N,N-dimethylaniline monooxygenase activity"/>
    <property type="evidence" value="ECO:0007669"/>
    <property type="project" value="InterPro"/>
</dbReference>
<dbReference type="Pfam" id="PF13450">
    <property type="entry name" value="NAD_binding_8"/>
    <property type="match status" value="1"/>
</dbReference>
<name>A0AAI8YK34_9PEZI</name>
<dbReference type="InterPro" id="IPR036188">
    <property type="entry name" value="FAD/NAD-bd_sf"/>
</dbReference>
<comment type="caution">
    <text evidence="6">The sequence shown here is derived from an EMBL/GenBank/DDBJ whole genome shotgun (WGS) entry which is preliminary data.</text>
</comment>